<comment type="caution">
    <text evidence="1">The sequence shown here is derived from an EMBL/GenBank/DDBJ whole genome shotgun (WGS) entry which is preliminary data.</text>
</comment>
<dbReference type="EMBL" id="JANPWB010000011">
    <property type="protein sequence ID" value="KAJ1126671.1"/>
    <property type="molecule type" value="Genomic_DNA"/>
</dbReference>
<proteinExistence type="predicted"/>
<evidence type="ECO:0000313" key="1">
    <source>
        <dbReference type="EMBL" id="KAJ1126671.1"/>
    </source>
</evidence>
<sequence>MGAGPAPLPPADRAPSTHGRFIQCTASCSLPNRDEFALQCAPLASAGATGRTMSLLKSPVSTTAASPAALAPAGAPTLWDQTLLRSSGPLEPPGTDSTSRWSPRVGHFQGLIVGPSGATFSSVRHLGCLATPPHKNLVSKA</sequence>
<reference evidence="1" key="1">
    <citation type="journal article" date="2022" name="bioRxiv">
        <title>Sequencing and chromosome-scale assembly of the giantPleurodeles waltlgenome.</title>
        <authorList>
            <person name="Brown T."/>
            <person name="Elewa A."/>
            <person name="Iarovenko S."/>
            <person name="Subramanian E."/>
            <person name="Araus A.J."/>
            <person name="Petzold A."/>
            <person name="Susuki M."/>
            <person name="Suzuki K.-i.T."/>
            <person name="Hayashi T."/>
            <person name="Toyoda A."/>
            <person name="Oliveira C."/>
            <person name="Osipova E."/>
            <person name="Leigh N.D."/>
            <person name="Simon A."/>
            <person name="Yun M.H."/>
        </authorList>
    </citation>
    <scope>NUCLEOTIDE SEQUENCE</scope>
    <source>
        <strain evidence="1">20211129_DDA</strain>
        <tissue evidence="1">Liver</tissue>
    </source>
</reference>
<keyword evidence="2" id="KW-1185">Reference proteome</keyword>
<accession>A0AAV7PH05</accession>
<protein>
    <submittedName>
        <fullName evidence="1">Uncharacterized protein</fullName>
    </submittedName>
</protein>
<organism evidence="1 2">
    <name type="scientific">Pleurodeles waltl</name>
    <name type="common">Iberian ribbed newt</name>
    <dbReference type="NCBI Taxonomy" id="8319"/>
    <lineage>
        <taxon>Eukaryota</taxon>
        <taxon>Metazoa</taxon>
        <taxon>Chordata</taxon>
        <taxon>Craniata</taxon>
        <taxon>Vertebrata</taxon>
        <taxon>Euteleostomi</taxon>
        <taxon>Amphibia</taxon>
        <taxon>Batrachia</taxon>
        <taxon>Caudata</taxon>
        <taxon>Salamandroidea</taxon>
        <taxon>Salamandridae</taxon>
        <taxon>Pleurodelinae</taxon>
        <taxon>Pleurodeles</taxon>
    </lineage>
</organism>
<dbReference type="Proteomes" id="UP001066276">
    <property type="component" value="Chromosome 7"/>
</dbReference>
<evidence type="ECO:0000313" key="2">
    <source>
        <dbReference type="Proteomes" id="UP001066276"/>
    </source>
</evidence>
<gene>
    <name evidence="1" type="ORF">NDU88_005077</name>
</gene>
<dbReference type="AlphaFoldDB" id="A0AAV7PH05"/>
<name>A0AAV7PH05_PLEWA</name>